<feature type="region of interest" description="Disordered" evidence="13">
    <location>
        <begin position="1025"/>
        <end position="1086"/>
    </location>
</feature>
<feature type="compositionally biased region" description="Basic and acidic residues" evidence="13">
    <location>
        <begin position="1422"/>
        <end position="1436"/>
    </location>
</feature>
<dbReference type="GO" id="GO:0008270">
    <property type="term" value="F:zinc ion binding"/>
    <property type="evidence" value="ECO:0007669"/>
    <property type="project" value="UniProtKB-KW"/>
</dbReference>
<accession>A0A2U3EBA6</accession>
<evidence type="ECO:0000256" key="7">
    <source>
        <dbReference type="ARBA" id="ARBA00022679"/>
    </source>
</evidence>
<evidence type="ECO:0000259" key="17">
    <source>
        <dbReference type="PROSITE" id="PS51998"/>
    </source>
</evidence>
<dbReference type="InterPro" id="IPR041888">
    <property type="entry name" value="RING-HC_ZNF598/HEL2"/>
</dbReference>
<feature type="domain" description="RING-type" evidence="15">
    <location>
        <begin position="1137"/>
        <end position="1177"/>
    </location>
</feature>
<dbReference type="InterPro" id="IPR044288">
    <property type="entry name" value="ZNF598/HEL2"/>
</dbReference>
<evidence type="ECO:0000256" key="1">
    <source>
        <dbReference type="ARBA" id="ARBA00000900"/>
    </source>
</evidence>
<feature type="region of interest" description="Disordered" evidence="13">
    <location>
        <begin position="1481"/>
        <end position="1516"/>
    </location>
</feature>
<dbReference type="InterPro" id="IPR021848">
    <property type="entry name" value="HODM_asu-like"/>
</dbReference>
<dbReference type="EMBL" id="LCWV01000007">
    <property type="protein sequence ID" value="PWI71750.1"/>
    <property type="molecule type" value="Genomic_DNA"/>
</dbReference>
<name>A0A2U3EBA6_PURLI</name>
<dbReference type="InterPro" id="IPR036885">
    <property type="entry name" value="SWIB_MDM2_dom_sf"/>
</dbReference>
<dbReference type="Pfam" id="PF25447">
    <property type="entry name" value="RING_ZNF598"/>
    <property type="match status" value="1"/>
</dbReference>
<evidence type="ECO:0000256" key="6">
    <source>
        <dbReference type="ARBA" id="ARBA00022553"/>
    </source>
</evidence>
<keyword evidence="7" id="KW-0808">Transferase</keyword>
<keyword evidence="14" id="KW-1133">Transmembrane helix</keyword>
<protein>
    <recommendedName>
        <fullName evidence="4">RING-type E3 ubiquitin transferase</fullName>
        <ecNumber evidence="4">2.3.2.27</ecNumber>
    </recommendedName>
</protein>
<evidence type="ECO:0000313" key="21">
    <source>
        <dbReference type="Proteomes" id="UP001287286"/>
    </source>
</evidence>
<reference evidence="18 21" key="4">
    <citation type="journal article" date="2024" name="Microbiol. Resour. Announc.">
        <title>Genome annotations for the ascomycete fungi Trichoderma harzianum, Trichoderma aggressivum, and Purpureocillium lilacinum.</title>
        <authorList>
            <person name="Beijen E.P.W."/>
            <person name="Ohm R.A."/>
        </authorList>
    </citation>
    <scope>NUCLEOTIDE SEQUENCE [LARGE SCALE GENOMIC DNA]</scope>
    <source>
        <strain evidence="18 21">CBS 150709</strain>
    </source>
</reference>
<feature type="domain" description="DM2" evidence="16">
    <location>
        <begin position="828"/>
        <end position="924"/>
    </location>
</feature>
<feature type="compositionally biased region" description="Basic residues" evidence="13">
    <location>
        <begin position="790"/>
        <end position="803"/>
    </location>
</feature>
<feature type="region of interest" description="Disordered" evidence="13">
    <location>
        <begin position="985"/>
        <end position="1013"/>
    </location>
</feature>
<evidence type="ECO:0000256" key="13">
    <source>
        <dbReference type="SAM" id="MobiDB-lite"/>
    </source>
</evidence>
<comment type="caution">
    <text evidence="19">The sequence shown here is derived from an EMBL/GenBank/DDBJ whole genome shotgun (WGS) entry which is preliminary data.</text>
</comment>
<feature type="compositionally biased region" description="Gly residues" evidence="13">
    <location>
        <begin position="1070"/>
        <end position="1082"/>
    </location>
</feature>
<dbReference type="CDD" id="cd16615">
    <property type="entry name" value="RING-HC_ZNF598"/>
    <property type="match status" value="1"/>
</dbReference>
<evidence type="ECO:0000256" key="9">
    <source>
        <dbReference type="ARBA" id="ARBA00022771"/>
    </source>
</evidence>
<feature type="compositionally biased region" description="Low complexity" evidence="13">
    <location>
        <begin position="1706"/>
        <end position="1778"/>
    </location>
</feature>
<dbReference type="GO" id="GO:0072344">
    <property type="term" value="P:rescue of stalled ribosome"/>
    <property type="evidence" value="ECO:0007669"/>
    <property type="project" value="InterPro"/>
</dbReference>
<dbReference type="Pfam" id="PF08766">
    <property type="entry name" value="DEK_C"/>
    <property type="match status" value="1"/>
</dbReference>
<feature type="region of interest" description="Disordered" evidence="13">
    <location>
        <begin position="534"/>
        <end position="583"/>
    </location>
</feature>
<comment type="pathway">
    <text evidence="3">Protein modification; protein ubiquitination.</text>
</comment>
<dbReference type="InterPro" id="IPR019835">
    <property type="entry name" value="SWIB_domain"/>
</dbReference>
<evidence type="ECO:0000313" key="19">
    <source>
        <dbReference type="EMBL" id="PWI71750.1"/>
    </source>
</evidence>
<dbReference type="InterPro" id="IPR013083">
    <property type="entry name" value="Znf_RING/FYVE/PHD"/>
</dbReference>
<dbReference type="SMART" id="SM00151">
    <property type="entry name" value="SWIB"/>
    <property type="match status" value="1"/>
</dbReference>
<sequence>MPASSAVGFAGAIPFGLSSTAVAGAISLLLLGCIYKLLRGGRTNGRSDNGQVAEKEEPAPQVVIEPLHDFDWRAVEPKQFRHFKRVYHITMGLQADNASDLITVDRDYLDRVKHRRHLIEKHGSGVHGCLPGGVAAVSELYTFLMSEYLPTRFPSMFGLSNDGKHFTNHVTGKAWPTAPPEDEATALRVLGETVEEDMFLLHETPEGHKSFAFVCCFPSGFDPSAKVGKLLKDIHAPVPSYEKIGASMERFFAKMQVGKSVKRLNWAIQTHGELYNSSGNHMTSEEAEEMAQDADINIDESYYRVELQTLTRLPRTQALLFSFKTYLYPLRQIKEEGLGGELADAVDGLKAGNAPGTWVYKGAARWSERVTAATPTRPHAAAALQPLARAPATHDMTQGRPGITRSHVSRHLRPASPTPTAGHQPNRTPPSAAAPTHPITSALALAREPRLLRSGTSPRVGVASFFSCPAAVIVAALLQARAVPPAASPPCHAHASFPRLAPSSHAAFACPASPVPSISTRRSIAQGTLCGAHLALTPPRTRTPPPSPTPALERPLPTTPSHSPRVAQTASRSLTSRQPAAGYAVRRLPRNPLGSSSPAPRALLHRLRRRELLPVASCPTLQIPSPHCIPRHHERATGSFPRVAVSPDELARFTEIIDGILATADLETISRKKVRQGLEASLGGRDLTDQKDAIKRLIEARFDAVSGANVNDAPASSVPDPSPNKRPAANGVSDSAETDPSASPEPAKKKAKRSTPSEDADARLAAALQAQENSLARARSTRGGGDRTKVVKKKKAPRKKSAKKVGEDDDSEVDGSADSAPKRKGGGGFQKPFILSATLSELCGETQVGHPVWSRSSITGVNEPTQLSRPQVVKKLWEHIKANDLQDPKDKRQIRCDDKMQAVFKQARVDMFRMNKEIGHHLYPITTVPDASEAALRSEAMVLVRLGPSAGGCVADDHLLSTDDRNTPSLSSRTQDIASIQSHLPLPSAQQPNGTLPRASATQIPRSRSPVRVATPAAGNALRSAAMVAPEGAPANAGRGGEGSRGRNRGGRGRGGASNKSGGARRGRGGHGNAGQRAGGGSADSIQNPAAQDVAALAARAHAANDAGPDGQQRPINEAAAATANGTAGDDDDAEVCFICANPVAHHSIAPCNHTTCHICGLRMRALYKTKDCAHCRTPAPYVIFTDDAEKRFEEYSDKDITTTDTNIGIKYTNEDIVGDTVLLLRYNCPDPSCDFAGLGWPDLHRHVKSAHRKRMCDLCTRNKKVFTHEHELFSDKELEHHMRHGDDKPGAADQTGFKGHPLCHFCGERFYDDDKLYEHCRMKHERCFLCDRRDSRQPHYYRDYNALEEHFKKDHYLCSNAECLEKKFVVFESNLDLQAHQLSEHGGKTAGRDARTVDISAFDIRQSYQQERRGGAGGGRSQRDGEGRGRGRDGRTGGGRGRAPNEDMVPPTSAQPLRRDEIAFQRQMAIHSAQSVSNRTFGGQLSAPTPAQAAASSRQAASTPRSATPNAAQARAVDAMGSLSITDTSNLTPEERASLVRHSAAVERAANLLGNDANKVAQFRNHVSSYRKGGLTAPQLIDAFFTLFADVSSNALGTLVREVADLFEDKTKADNLRTAWQDWRAINEDYPSLPGLSGMHGATSSSSGWATASSSNPAVPNAAPSQQHSTRVLRLKNSTRLGGPAPVTAQRGPPGWAAPPTNIRAPSSAAFPSLASAAGGSSSSSSAAARPSWIGSSSQPASASSSSRPLRTATGSRGATGGEAFPALPAAPKPTTTIFGYGTGRGVRRDYGHADSGFQWGGGGGSGSGSGAATPPAAAEEDGDDTAGGGKGKKGGKKGKKVLVQWG</sequence>
<dbReference type="PANTHER" id="PTHR22938:SF0">
    <property type="entry name" value="E3 UBIQUITIN-PROTEIN LIGASE ZNF598"/>
    <property type="match status" value="1"/>
</dbReference>
<evidence type="ECO:0000256" key="14">
    <source>
        <dbReference type="SAM" id="Phobius"/>
    </source>
</evidence>
<dbReference type="GO" id="GO:0061630">
    <property type="term" value="F:ubiquitin protein ligase activity"/>
    <property type="evidence" value="ECO:0007669"/>
    <property type="project" value="UniProtKB-EC"/>
</dbReference>
<evidence type="ECO:0000256" key="10">
    <source>
        <dbReference type="ARBA" id="ARBA00022833"/>
    </source>
</evidence>
<evidence type="ECO:0000256" key="4">
    <source>
        <dbReference type="ARBA" id="ARBA00012483"/>
    </source>
</evidence>
<keyword evidence="14" id="KW-0472">Membrane</keyword>
<dbReference type="Gene3D" id="1.10.10.60">
    <property type="entry name" value="Homeodomain-like"/>
    <property type="match status" value="1"/>
</dbReference>
<dbReference type="PROSITE" id="PS00028">
    <property type="entry name" value="ZINC_FINGER_C2H2_1"/>
    <property type="match status" value="1"/>
</dbReference>
<feature type="compositionally biased region" description="Polar residues" evidence="13">
    <location>
        <begin position="1667"/>
        <end position="1681"/>
    </location>
</feature>
<dbReference type="Gene3D" id="3.30.40.10">
    <property type="entry name" value="Zinc/RING finger domain, C3HC4 (zinc finger)"/>
    <property type="match status" value="1"/>
</dbReference>
<feature type="compositionally biased region" description="Low complexity" evidence="13">
    <location>
        <begin position="1642"/>
        <end position="1666"/>
    </location>
</feature>
<dbReference type="InterPro" id="IPR013087">
    <property type="entry name" value="Znf_C2H2_type"/>
</dbReference>
<feature type="region of interest" description="Disordered" evidence="13">
    <location>
        <begin position="1409"/>
        <end position="1456"/>
    </location>
</feature>
<dbReference type="SUPFAM" id="SSF57850">
    <property type="entry name" value="RING/U-box"/>
    <property type="match status" value="1"/>
</dbReference>
<feature type="compositionally biased region" description="Polar residues" evidence="13">
    <location>
        <begin position="985"/>
        <end position="1006"/>
    </location>
</feature>
<evidence type="ECO:0000256" key="11">
    <source>
        <dbReference type="ARBA" id="ARBA00035113"/>
    </source>
</evidence>
<evidence type="ECO:0000313" key="20">
    <source>
        <dbReference type="Proteomes" id="UP000245956"/>
    </source>
</evidence>
<dbReference type="InterPro" id="IPR001841">
    <property type="entry name" value="Znf_RING"/>
</dbReference>
<evidence type="ECO:0000256" key="8">
    <source>
        <dbReference type="ARBA" id="ARBA00022723"/>
    </source>
</evidence>
<evidence type="ECO:0000256" key="12">
    <source>
        <dbReference type="PROSITE-ProRule" id="PRU00175"/>
    </source>
</evidence>
<proteinExistence type="inferred from homology"/>
<keyword evidence="5" id="KW-0963">Cytoplasm</keyword>
<dbReference type="GO" id="GO:0043022">
    <property type="term" value="F:ribosome binding"/>
    <property type="evidence" value="ECO:0007669"/>
    <property type="project" value="TreeGrafter"/>
</dbReference>
<dbReference type="Pfam" id="PF02201">
    <property type="entry name" value="SWIB"/>
    <property type="match status" value="1"/>
</dbReference>
<evidence type="ECO:0000256" key="2">
    <source>
        <dbReference type="ARBA" id="ARBA00004496"/>
    </source>
</evidence>
<dbReference type="SUPFAM" id="SSF47592">
    <property type="entry name" value="SWIB/MDM2 domain"/>
    <property type="match status" value="1"/>
</dbReference>
<dbReference type="PROSITE" id="PS51925">
    <property type="entry name" value="SWIB_MDM2"/>
    <property type="match status" value="1"/>
</dbReference>
<feature type="region of interest" description="Disordered" evidence="13">
    <location>
        <begin position="709"/>
        <end position="829"/>
    </location>
</feature>
<feature type="region of interest" description="Disordered" evidence="13">
    <location>
        <begin position="390"/>
        <end position="436"/>
    </location>
</feature>
<feature type="compositionally biased region" description="Polar residues" evidence="13">
    <location>
        <begin position="559"/>
        <end position="578"/>
    </location>
</feature>
<evidence type="ECO:0000256" key="5">
    <source>
        <dbReference type="ARBA" id="ARBA00022490"/>
    </source>
</evidence>
<reference evidence="19 20" key="2">
    <citation type="journal article" date="2016" name="Front. Microbiol.">
        <title>Genome and transcriptome sequences reveal the specific parasitism of the nematophagous Purpureocillium lilacinum 36-1.</title>
        <authorList>
            <person name="Xie J."/>
            <person name="Li S."/>
            <person name="Mo C."/>
            <person name="Xiao X."/>
            <person name="Peng D."/>
            <person name="Wang G."/>
            <person name="Xiao Y."/>
        </authorList>
    </citation>
    <scope>NUCLEOTIDE SEQUENCE [LARGE SCALE GENOMIC DNA]</scope>
    <source>
        <strain evidence="19 20">36-1</strain>
    </source>
</reference>
<evidence type="ECO:0000259" key="15">
    <source>
        <dbReference type="PROSITE" id="PS50089"/>
    </source>
</evidence>
<dbReference type="GO" id="GO:0005737">
    <property type="term" value="C:cytoplasm"/>
    <property type="evidence" value="ECO:0007669"/>
    <property type="project" value="UniProtKB-SubCell"/>
</dbReference>
<dbReference type="SMART" id="SM00355">
    <property type="entry name" value="ZnF_C2H2"/>
    <property type="match status" value="4"/>
</dbReference>
<dbReference type="InterPro" id="IPR056437">
    <property type="entry name" value="Znf-C2H2_ZNF598/HEL2"/>
</dbReference>
<evidence type="ECO:0000259" key="16">
    <source>
        <dbReference type="PROSITE" id="PS51925"/>
    </source>
</evidence>
<dbReference type="InterPro" id="IPR014876">
    <property type="entry name" value="DEK_C"/>
</dbReference>
<reference evidence="19" key="1">
    <citation type="submission" date="2015-05" db="EMBL/GenBank/DDBJ databases">
        <authorList>
            <person name="Wang D.B."/>
            <person name="Wang M."/>
        </authorList>
    </citation>
    <scope>NUCLEOTIDE SEQUENCE</scope>
    <source>
        <strain evidence="19">36-1</strain>
    </source>
</reference>
<dbReference type="Pfam" id="PF23202">
    <property type="entry name" value="PAH_ZNF598"/>
    <property type="match status" value="1"/>
</dbReference>
<feature type="compositionally biased region" description="Low complexity" evidence="13">
    <location>
        <begin position="1487"/>
        <end position="1509"/>
    </location>
</feature>
<dbReference type="GO" id="GO:0016567">
    <property type="term" value="P:protein ubiquitination"/>
    <property type="evidence" value="ECO:0007669"/>
    <property type="project" value="TreeGrafter"/>
</dbReference>
<keyword evidence="10" id="KW-0862">Zinc</keyword>
<evidence type="ECO:0000313" key="18">
    <source>
        <dbReference type="EMBL" id="KAK4089329.1"/>
    </source>
</evidence>
<dbReference type="SUPFAM" id="SSF109715">
    <property type="entry name" value="DEK C-terminal domain"/>
    <property type="match status" value="1"/>
</dbReference>
<keyword evidence="6" id="KW-0597">Phosphoprotein</keyword>
<dbReference type="EMBL" id="JAWRVI010000020">
    <property type="protein sequence ID" value="KAK4089329.1"/>
    <property type="molecule type" value="Genomic_DNA"/>
</dbReference>
<reference evidence="18" key="3">
    <citation type="submission" date="2023-11" db="EMBL/GenBank/DDBJ databases">
        <authorList>
            <person name="Beijen E."/>
            <person name="Ohm R.A."/>
        </authorList>
    </citation>
    <scope>NUCLEOTIDE SEQUENCE</scope>
    <source>
        <strain evidence="18">CBS 150709</strain>
    </source>
</reference>
<evidence type="ECO:0000256" key="3">
    <source>
        <dbReference type="ARBA" id="ARBA00004906"/>
    </source>
</evidence>
<dbReference type="InterPro" id="IPR057634">
    <property type="entry name" value="PAH_ZNF598/HEL2"/>
</dbReference>
<feature type="region of interest" description="Disordered" evidence="13">
    <location>
        <begin position="1638"/>
        <end position="1848"/>
    </location>
</feature>
<comment type="subcellular location">
    <subcellularLocation>
        <location evidence="2">Cytoplasm</location>
    </subcellularLocation>
</comment>
<dbReference type="PANTHER" id="PTHR22938">
    <property type="entry name" value="ZINC FINGER PROTEIN 598"/>
    <property type="match status" value="1"/>
</dbReference>
<dbReference type="InterPro" id="IPR003121">
    <property type="entry name" value="SWIB_MDM2_domain"/>
</dbReference>
<dbReference type="Proteomes" id="UP000245956">
    <property type="component" value="Unassembled WGS sequence"/>
</dbReference>
<organism evidence="19 20">
    <name type="scientific">Purpureocillium lilacinum</name>
    <name type="common">Paecilomyces lilacinus</name>
    <dbReference type="NCBI Taxonomy" id="33203"/>
    <lineage>
        <taxon>Eukaryota</taxon>
        <taxon>Fungi</taxon>
        <taxon>Dikarya</taxon>
        <taxon>Ascomycota</taxon>
        <taxon>Pezizomycotina</taxon>
        <taxon>Sordariomycetes</taxon>
        <taxon>Hypocreomycetidae</taxon>
        <taxon>Hypocreales</taxon>
        <taxon>Ophiocordycipitaceae</taxon>
        <taxon>Purpureocillium</taxon>
    </lineage>
</organism>
<dbReference type="CDD" id="cd10567">
    <property type="entry name" value="SWIB-MDM2_like"/>
    <property type="match status" value="1"/>
</dbReference>
<dbReference type="PROSITE" id="PS50089">
    <property type="entry name" value="ZF_RING_2"/>
    <property type="match status" value="1"/>
</dbReference>
<comment type="similarity">
    <text evidence="11">Belongs to the ZNF598/HEL2 family.</text>
</comment>
<dbReference type="Proteomes" id="UP001287286">
    <property type="component" value="Unassembled WGS sequence"/>
</dbReference>
<keyword evidence="8" id="KW-0479">Metal-binding</keyword>
<feature type="compositionally biased region" description="Basic residues" evidence="13">
    <location>
        <begin position="1832"/>
        <end position="1842"/>
    </location>
</feature>
<gene>
    <name evidence="19" type="ORF">PCL_11844</name>
    <name evidence="18" type="ORF">Purlil1_6318</name>
</gene>
<feature type="transmembrane region" description="Helical" evidence="14">
    <location>
        <begin position="12"/>
        <end position="38"/>
    </location>
</feature>
<keyword evidence="9 12" id="KW-0863">Zinc-finger</keyword>
<feature type="domain" description="DEK-C" evidence="17">
    <location>
        <begin position="647"/>
        <end position="703"/>
    </location>
</feature>
<comment type="catalytic activity">
    <reaction evidence="1">
        <text>S-ubiquitinyl-[E2 ubiquitin-conjugating enzyme]-L-cysteine + [acceptor protein]-L-lysine = [E2 ubiquitin-conjugating enzyme]-L-cysteine + N(6)-ubiquitinyl-[acceptor protein]-L-lysine.</text>
        <dbReference type="EC" id="2.3.2.27"/>
    </reaction>
</comment>
<feature type="compositionally biased region" description="Low complexity" evidence="13">
    <location>
        <begin position="763"/>
        <end position="772"/>
    </location>
</feature>
<dbReference type="Pfam" id="PF23230">
    <property type="entry name" value="zf-C2H2_13"/>
    <property type="match status" value="1"/>
</dbReference>
<dbReference type="Gene3D" id="1.10.245.10">
    <property type="entry name" value="SWIB/MDM2 domain"/>
    <property type="match status" value="1"/>
</dbReference>
<keyword evidence="21" id="KW-1185">Reference proteome</keyword>
<dbReference type="Pfam" id="PF11927">
    <property type="entry name" value="HODM_asu-like"/>
    <property type="match status" value="1"/>
</dbReference>
<dbReference type="PROSITE" id="PS51998">
    <property type="entry name" value="DEK_C"/>
    <property type="match status" value="1"/>
</dbReference>
<dbReference type="EC" id="2.3.2.27" evidence="4"/>
<keyword evidence="14" id="KW-0812">Transmembrane</keyword>
<feature type="compositionally biased region" description="Gly residues" evidence="13">
    <location>
        <begin position="1800"/>
        <end position="1811"/>
    </location>
</feature>